<proteinExistence type="predicted"/>
<evidence type="ECO:0000256" key="1">
    <source>
        <dbReference type="SAM" id="MobiDB-lite"/>
    </source>
</evidence>
<evidence type="ECO:0000313" key="4">
    <source>
        <dbReference type="Proteomes" id="UP001305414"/>
    </source>
</evidence>
<dbReference type="Gene3D" id="1.25.40.10">
    <property type="entry name" value="Tetratricopeptide repeat domain"/>
    <property type="match status" value="2"/>
</dbReference>
<dbReference type="InterPro" id="IPR011990">
    <property type="entry name" value="TPR-like_helical_dom_sf"/>
</dbReference>
<evidence type="ECO:0000313" key="3">
    <source>
        <dbReference type="EMBL" id="KAK5624311.1"/>
    </source>
</evidence>
<protein>
    <submittedName>
        <fullName evidence="3">Uncharacterized protein</fullName>
    </submittedName>
</protein>
<keyword evidence="2" id="KW-0472">Membrane</keyword>
<gene>
    <name evidence="3" type="ORF">RRF57_000027</name>
</gene>
<accession>A0AAN7UC72</accession>
<organism evidence="3 4">
    <name type="scientific">Xylaria bambusicola</name>
    <dbReference type="NCBI Taxonomy" id="326684"/>
    <lineage>
        <taxon>Eukaryota</taxon>
        <taxon>Fungi</taxon>
        <taxon>Dikarya</taxon>
        <taxon>Ascomycota</taxon>
        <taxon>Pezizomycotina</taxon>
        <taxon>Sordariomycetes</taxon>
        <taxon>Xylariomycetidae</taxon>
        <taxon>Xylariales</taxon>
        <taxon>Xylariaceae</taxon>
        <taxon>Xylaria</taxon>
    </lineage>
</organism>
<keyword evidence="2" id="KW-1133">Transmembrane helix</keyword>
<comment type="caution">
    <text evidence="3">The sequence shown here is derived from an EMBL/GenBank/DDBJ whole genome shotgun (WGS) entry which is preliminary data.</text>
</comment>
<feature type="region of interest" description="Disordered" evidence="1">
    <location>
        <begin position="1"/>
        <end position="21"/>
    </location>
</feature>
<keyword evidence="4" id="KW-1185">Reference proteome</keyword>
<dbReference type="SUPFAM" id="SSF48452">
    <property type="entry name" value="TPR-like"/>
    <property type="match status" value="1"/>
</dbReference>
<dbReference type="AlphaFoldDB" id="A0AAN7UC72"/>
<dbReference type="Proteomes" id="UP001305414">
    <property type="component" value="Unassembled WGS sequence"/>
</dbReference>
<name>A0AAN7UC72_9PEZI</name>
<keyword evidence="2" id="KW-0812">Transmembrane</keyword>
<reference evidence="3 4" key="1">
    <citation type="submission" date="2023-10" db="EMBL/GenBank/DDBJ databases">
        <title>Draft genome sequence of Xylaria bambusicola isolate GMP-LS, the root and basal stem rot pathogen of sugarcane in Indonesia.</title>
        <authorList>
            <person name="Selvaraj P."/>
            <person name="Muralishankar V."/>
            <person name="Muruganantham S."/>
            <person name="Sp S."/>
            <person name="Haryani S."/>
            <person name="Lau K.J.X."/>
            <person name="Naqvi N.I."/>
        </authorList>
    </citation>
    <scope>NUCLEOTIDE SEQUENCE [LARGE SCALE GENOMIC DNA]</scope>
    <source>
        <strain evidence="3">GMP-LS</strain>
    </source>
</reference>
<sequence>MVPAAPTKTAAQSLPGNVLTTSRGTHFNSMTALPRTHPIPQNPKAILFANTCPKLTDAVDAETPLREEELQVLRAQYEKEGDMVGVQTKFNYAWKQPADGSTPTIRNISSSARASSRMSLLSCLGKLQAGQLWRGEALQRSTPGKEPANLQASDLRRLIDDKVTKEGLMGVAIISGVAIAAGVVGGILFRGKRR</sequence>
<feature type="transmembrane region" description="Helical" evidence="2">
    <location>
        <begin position="167"/>
        <end position="189"/>
    </location>
</feature>
<feature type="compositionally biased region" description="Polar residues" evidence="1">
    <location>
        <begin position="9"/>
        <end position="21"/>
    </location>
</feature>
<evidence type="ECO:0000256" key="2">
    <source>
        <dbReference type="SAM" id="Phobius"/>
    </source>
</evidence>
<dbReference type="EMBL" id="JAWHQM010000001">
    <property type="protein sequence ID" value="KAK5624311.1"/>
    <property type="molecule type" value="Genomic_DNA"/>
</dbReference>